<dbReference type="AlphaFoldDB" id="A0A212L8A2"/>
<dbReference type="Pfam" id="PF00528">
    <property type="entry name" value="BPD_transp_1"/>
    <property type="match status" value="1"/>
</dbReference>
<dbReference type="PANTHER" id="PTHR30151:SF0">
    <property type="entry name" value="ABC TRANSPORTER PERMEASE PROTEIN MJ0413-RELATED"/>
    <property type="match status" value="1"/>
</dbReference>
<feature type="transmembrane region" description="Helical" evidence="7">
    <location>
        <begin position="12"/>
        <end position="36"/>
    </location>
</feature>
<keyword evidence="6 7" id="KW-0472">Membrane</keyword>
<name>A0A212L8A2_9BACT</name>
<feature type="transmembrane region" description="Helical" evidence="7">
    <location>
        <begin position="146"/>
        <end position="167"/>
    </location>
</feature>
<keyword evidence="2 7" id="KW-0813">Transport</keyword>
<dbReference type="EMBL" id="FMJC01000002">
    <property type="protein sequence ID" value="SCM73802.1"/>
    <property type="molecule type" value="Genomic_DNA"/>
</dbReference>
<gene>
    <name evidence="9" type="ORF">KL86DES1_21530</name>
</gene>
<evidence type="ECO:0000256" key="2">
    <source>
        <dbReference type="ARBA" id="ARBA00022448"/>
    </source>
</evidence>
<dbReference type="GO" id="GO:0005886">
    <property type="term" value="C:plasma membrane"/>
    <property type="evidence" value="ECO:0007669"/>
    <property type="project" value="UniProtKB-SubCell"/>
</dbReference>
<comment type="similarity">
    <text evidence="7">Belongs to the binding-protein-dependent transport system permease family.</text>
</comment>
<evidence type="ECO:0000256" key="6">
    <source>
        <dbReference type="ARBA" id="ARBA00023136"/>
    </source>
</evidence>
<proteinExistence type="inferred from homology"/>
<evidence type="ECO:0000256" key="1">
    <source>
        <dbReference type="ARBA" id="ARBA00004651"/>
    </source>
</evidence>
<evidence type="ECO:0000256" key="3">
    <source>
        <dbReference type="ARBA" id="ARBA00022475"/>
    </source>
</evidence>
<evidence type="ECO:0000256" key="4">
    <source>
        <dbReference type="ARBA" id="ARBA00022692"/>
    </source>
</evidence>
<dbReference type="PROSITE" id="PS50928">
    <property type="entry name" value="ABC_TM1"/>
    <property type="match status" value="1"/>
</dbReference>
<dbReference type="CDD" id="cd06261">
    <property type="entry name" value="TM_PBP2"/>
    <property type="match status" value="1"/>
</dbReference>
<comment type="subcellular location">
    <subcellularLocation>
        <location evidence="1 7">Cell membrane</location>
        <topology evidence="1 7">Multi-pass membrane protein</topology>
    </subcellularLocation>
</comment>
<keyword evidence="4 7" id="KW-0812">Transmembrane</keyword>
<dbReference type="RefSeq" id="WP_179980856.1">
    <property type="nucleotide sequence ID" value="NZ_LT608333.1"/>
</dbReference>
<dbReference type="Gene3D" id="1.10.3720.10">
    <property type="entry name" value="MetI-like"/>
    <property type="match status" value="1"/>
</dbReference>
<evidence type="ECO:0000259" key="8">
    <source>
        <dbReference type="PROSITE" id="PS50928"/>
    </source>
</evidence>
<dbReference type="GO" id="GO:0055085">
    <property type="term" value="P:transmembrane transport"/>
    <property type="evidence" value="ECO:0007669"/>
    <property type="project" value="InterPro"/>
</dbReference>
<dbReference type="InterPro" id="IPR000515">
    <property type="entry name" value="MetI-like"/>
</dbReference>
<accession>A0A212L8A2</accession>
<dbReference type="PANTHER" id="PTHR30151">
    <property type="entry name" value="ALKANE SULFONATE ABC TRANSPORTER-RELATED, MEMBRANE SUBUNIT"/>
    <property type="match status" value="1"/>
</dbReference>
<evidence type="ECO:0000313" key="9">
    <source>
        <dbReference type="EMBL" id="SCM73802.1"/>
    </source>
</evidence>
<feature type="domain" description="ABC transmembrane type-1" evidence="8">
    <location>
        <begin position="69"/>
        <end position="270"/>
    </location>
</feature>
<dbReference type="SUPFAM" id="SSF161098">
    <property type="entry name" value="MetI-like"/>
    <property type="match status" value="1"/>
</dbReference>
<keyword evidence="3" id="KW-1003">Cell membrane</keyword>
<protein>
    <recommendedName>
        <fullName evidence="8">ABC transmembrane type-1 domain-containing protein</fullName>
    </recommendedName>
</protein>
<feature type="transmembrane region" description="Helical" evidence="7">
    <location>
        <begin position="48"/>
        <end position="70"/>
    </location>
</feature>
<keyword evidence="5 7" id="KW-1133">Transmembrane helix</keyword>
<evidence type="ECO:0000256" key="7">
    <source>
        <dbReference type="RuleBase" id="RU363032"/>
    </source>
</evidence>
<evidence type="ECO:0000256" key="5">
    <source>
        <dbReference type="ARBA" id="ARBA00022989"/>
    </source>
</evidence>
<reference evidence="9" key="1">
    <citation type="submission" date="2016-08" db="EMBL/GenBank/DDBJ databases">
        <authorList>
            <person name="Seilhamer J.J."/>
        </authorList>
    </citation>
    <scope>NUCLEOTIDE SEQUENCE</scope>
    <source>
        <strain evidence="9">86-1</strain>
    </source>
</reference>
<dbReference type="InterPro" id="IPR035906">
    <property type="entry name" value="MetI-like_sf"/>
</dbReference>
<sequence>MPKVHERIVHLTLAFFTPLVIPLLSLTMWEVFAGVLNNPTILPRATQVFSVIMAPFHDLVGFGSMFTNLIMSLARVFSGFLMASAIGIPLGIFMGYSHNANRLFSGTVAFVRCIPPLAWVPLVLAWCGMNSLGNILGVEPGPYYSFFNNIKISMIVVIFIGSFYPVLVSSMHGVKQVPKTFIDASLVLGASKRNIFIQVLLPASLPNILSGMRIGLGVAWTCLVSAEMLPGTPSGLGYLITHAFSVGRTDIVIAGMFCIGLTGVCFDCIFKFFETQKNINWQKDVK</sequence>
<feature type="transmembrane region" description="Helical" evidence="7">
    <location>
        <begin position="76"/>
        <end position="96"/>
    </location>
</feature>
<feature type="transmembrane region" description="Helical" evidence="7">
    <location>
        <begin position="251"/>
        <end position="273"/>
    </location>
</feature>
<organism evidence="9">
    <name type="scientific">uncultured Desulfovibrio sp</name>
    <dbReference type="NCBI Taxonomy" id="167968"/>
    <lineage>
        <taxon>Bacteria</taxon>
        <taxon>Pseudomonadati</taxon>
        <taxon>Thermodesulfobacteriota</taxon>
        <taxon>Desulfovibrionia</taxon>
        <taxon>Desulfovibrionales</taxon>
        <taxon>Desulfovibrionaceae</taxon>
        <taxon>Desulfovibrio</taxon>
        <taxon>environmental samples</taxon>
    </lineage>
</organism>